<dbReference type="Proteomes" id="UP000736373">
    <property type="component" value="Unassembled WGS sequence"/>
</dbReference>
<dbReference type="Pfam" id="PF13906">
    <property type="entry name" value="AA_permease_C"/>
    <property type="match status" value="1"/>
</dbReference>
<keyword evidence="1" id="KW-1133">Transmembrane helix</keyword>
<evidence type="ECO:0000313" key="4">
    <source>
        <dbReference type="Proteomes" id="UP000736373"/>
    </source>
</evidence>
<feature type="transmembrane region" description="Helical" evidence="1">
    <location>
        <begin position="6"/>
        <end position="27"/>
    </location>
</feature>
<evidence type="ECO:0000256" key="1">
    <source>
        <dbReference type="SAM" id="Phobius"/>
    </source>
</evidence>
<evidence type="ECO:0000259" key="2">
    <source>
        <dbReference type="Pfam" id="PF13906"/>
    </source>
</evidence>
<comment type="caution">
    <text evidence="3">The sequence shown here is derived from an EMBL/GenBank/DDBJ whole genome shotgun (WGS) entry which is preliminary data.</text>
</comment>
<keyword evidence="1" id="KW-0472">Membrane</keyword>
<dbReference type="InterPro" id="IPR029485">
    <property type="entry name" value="CAT_C"/>
</dbReference>
<reference evidence="3 4" key="1">
    <citation type="submission" date="2019-09" db="EMBL/GenBank/DDBJ databases">
        <title>Paraburkholderia podalyriae sp. nov., A South African Podalyria-associated rhizobium.</title>
        <authorList>
            <person name="Mavima L."/>
            <person name="Beukes C.W."/>
            <person name="Palmer M."/>
            <person name="De Meyer S.E."/>
            <person name="James E.K."/>
            <person name="Maluk M."/>
            <person name="Avontuur J.R."/>
            <person name="Chan W.Y."/>
            <person name="Venter S.N."/>
            <person name="Steenkamp E.T."/>
        </authorList>
    </citation>
    <scope>NUCLEOTIDE SEQUENCE [LARGE SCALE GENOMIC DNA]</scope>
    <source>
        <strain evidence="3 4">WC7.3b</strain>
    </source>
</reference>
<proteinExistence type="predicted"/>
<dbReference type="RefSeq" id="WP_376776518.1">
    <property type="nucleotide sequence ID" value="NZ_VZQQ01000114.1"/>
</dbReference>
<evidence type="ECO:0000313" key="3">
    <source>
        <dbReference type="EMBL" id="MBC8752553.1"/>
    </source>
</evidence>
<feature type="domain" description="Cationic amino acid transporter C-terminal" evidence="2">
    <location>
        <begin position="1"/>
        <end position="32"/>
    </location>
</feature>
<sequence>MMLGLPADTWLCLVNWMAIGTVIHFSYGIRHSTIRARIDPAVTAAAPHMSADISALWRTGVNRRRYGPAVNRLRRIGPCP</sequence>
<organism evidence="3 4">
    <name type="scientific">Paraburkholderia podalyriae</name>
    <dbReference type="NCBI Taxonomy" id="1938811"/>
    <lineage>
        <taxon>Bacteria</taxon>
        <taxon>Pseudomonadati</taxon>
        <taxon>Pseudomonadota</taxon>
        <taxon>Betaproteobacteria</taxon>
        <taxon>Burkholderiales</taxon>
        <taxon>Burkholderiaceae</taxon>
        <taxon>Paraburkholderia</taxon>
    </lineage>
</organism>
<gene>
    <name evidence="3" type="ORF">F6X42_41070</name>
</gene>
<keyword evidence="4" id="KW-1185">Reference proteome</keyword>
<keyword evidence="1" id="KW-0812">Transmembrane</keyword>
<name>A0ABR7Q233_9BURK</name>
<accession>A0ABR7Q233</accession>
<dbReference type="EMBL" id="VZQQ01000114">
    <property type="protein sequence ID" value="MBC8752553.1"/>
    <property type="molecule type" value="Genomic_DNA"/>
</dbReference>
<protein>
    <recommendedName>
        <fullName evidence="2">Cationic amino acid transporter C-terminal domain-containing protein</fullName>
    </recommendedName>
</protein>